<protein>
    <submittedName>
        <fullName evidence="2">Uncharacterized protein</fullName>
    </submittedName>
</protein>
<feature type="region of interest" description="Disordered" evidence="1">
    <location>
        <begin position="518"/>
        <end position="545"/>
    </location>
</feature>
<gene>
    <name evidence="2" type="ORF">Vbra_14964</name>
</gene>
<dbReference type="Proteomes" id="UP000041254">
    <property type="component" value="Unassembled WGS sequence"/>
</dbReference>
<evidence type="ECO:0000256" key="1">
    <source>
        <dbReference type="SAM" id="MobiDB-lite"/>
    </source>
</evidence>
<name>A0A0G4FCN3_VITBC</name>
<dbReference type="PhylomeDB" id="A0A0G4FCN3"/>
<dbReference type="EMBL" id="CDMY01000405">
    <property type="protein sequence ID" value="CEM10358.1"/>
    <property type="molecule type" value="Genomic_DNA"/>
</dbReference>
<organism evidence="2 3">
    <name type="scientific">Vitrella brassicaformis (strain CCMP3155)</name>
    <dbReference type="NCBI Taxonomy" id="1169540"/>
    <lineage>
        <taxon>Eukaryota</taxon>
        <taxon>Sar</taxon>
        <taxon>Alveolata</taxon>
        <taxon>Colpodellida</taxon>
        <taxon>Vitrellaceae</taxon>
        <taxon>Vitrella</taxon>
    </lineage>
</organism>
<proteinExistence type="predicted"/>
<sequence length="607" mass="67324">MGAASSRPRVDALRDLGRRAAESEAVGLIQEGDGRIFRLSSLARKEGGVHVYRGTFQGKDACFKIVFVDAPPGRAALKTLQEEAGKLLHAARNGGLQRHGGVFVELWHSCCQEPATLKGLPRGRSRDCAFIVTPWLLIDCDPAKGDYISMGSFVRIFNMEAISSRYMPSTSDKQEEQMMLEVLILLRGASIFIRTHRAAIRSGLLAINSCPDSVLLSWDALVRPVLDDHVPGTGGVMADVAGMLYAEDMTTPTTCLNVGNHAARLPLSLPMRSWAPHAIAPELALPLVASCAQDQRGHKWRELFGLDRRRDGDKRLMAELLDSAQEMAGSLVAEGLLRRDEGCMLVGFPTISFAVGQVLRHCVSGASYEDLTETAERARLRRAVRRRWRWPHKQLVGRYEAACFRDEALAALNWSEELQYLVGRDGQPCGLVGGQPTLQQRADDDWGAGLNWSMAIAKKVGHLAFMCLQTHMAFRPALKDILKPLVSLERQLCGDIDRTIRMHKNIDVWLEKITRNAEPPCSQHPHEADTVPASPSEEGSLDGDAFNKPAPIPLLPPLHHDLCQLSTAEEPRGRRGVRQCIASLWRWYRNRPQESRLRRVAQGYGVD</sequence>
<dbReference type="VEuPathDB" id="CryptoDB:Vbra_14964"/>
<evidence type="ECO:0000313" key="2">
    <source>
        <dbReference type="EMBL" id="CEM10358.1"/>
    </source>
</evidence>
<dbReference type="AlphaFoldDB" id="A0A0G4FCN3"/>
<keyword evidence="3" id="KW-1185">Reference proteome</keyword>
<accession>A0A0G4FCN3</accession>
<reference evidence="2 3" key="1">
    <citation type="submission" date="2014-11" db="EMBL/GenBank/DDBJ databases">
        <authorList>
            <person name="Zhu J."/>
            <person name="Qi W."/>
            <person name="Song R."/>
        </authorList>
    </citation>
    <scope>NUCLEOTIDE SEQUENCE [LARGE SCALE GENOMIC DNA]</scope>
</reference>
<evidence type="ECO:0000313" key="3">
    <source>
        <dbReference type="Proteomes" id="UP000041254"/>
    </source>
</evidence>
<dbReference type="InParanoid" id="A0A0G4FCN3"/>